<dbReference type="PROSITE" id="PS50181">
    <property type="entry name" value="FBOX"/>
    <property type="match status" value="1"/>
</dbReference>
<dbReference type="Proteomes" id="UP000559027">
    <property type="component" value="Unassembled WGS sequence"/>
</dbReference>
<comment type="caution">
    <text evidence="2">The sequence shown here is derived from an EMBL/GenBank/DDBJ whole genome shotgun (WGS) entry which is preliminary data.</text>
</comment>
<evidence type="ECO:0000313" key="2">
    <source>
        <dbReference type="EMBL" id="KAF5350439.1"/>
    </source>
</evidence>
<protein>
    <recommendedName>
        <fullName evidence="1">F-box domain-containing protein</fullName>
    </recommendedName>
</protein>
<name>A0A8H5CZX0_9AGAR</name>
<dbReference type="AlphaFoldDB" id="A0A8H5CZX0"/>
<dbReference type="InterPro" id="IPR032675">
    <property type="entry name" value="LRR_dom_sf"/>
</dbReference>
<keyword evidence="3" id="KW-1185">Reference proteome</keyword>
<dbReference type="InterPro" id="IPR001810">
    <property type="entry name" value="F-box_dom"/>
</dbReference>
<evidence type="ECO:0000259" key="1">
    <source>
        <dbReference type="PROSITE" id="PS50181"/>
    </source>
</evidence>
<evidence type="ECO:0000313" key="3">
    <source>
        <dbReference type="Proteomes" id="UP000559027"/>
    </source>
</evidence>
<dbReference type="SUPFAM" id="SSF52047">
    <property type="entry name" value="RNI-like"/>
    <property type="match status" value="1"/>
</dbReference>
<dbReference type="Gene3D" id="3.80.10.10">
    <property type="entry name" value="Ribonuclease Inhibitor"/>
    <property type="match status" value="1"/>
</dbReference>
<organism evidence="2 3">
    <name type="scientific">Leucocoprinus leucothites</name>
    <dbReference type="NCBI Taxonomy" id="201217"/>
    <lineage>
        <taxon>Eukaryota</taxon>
        <taxon>Fungi</taxon>
        <taxon>Dikarya</taxon>
        <taxon>Basidiomycota</taxon>
        <taxon>Agaricomycotina</taxon>
        <taxon>Agaricomycetes</taxon>
        <taxon>Agaricomycetidae</taxon>
        <taxon>Agaricales</taxon>
        <taxon>Agaricineae</taxon>
        <taxon>Agaricaceae</taxon>
        <taxon>Leucocoprinus</taxon>
    </lineage>
</organism>
<feature type="domain" description="F-box" evidence="1">
    <location>
        <begin position="4"/>
        <end position="49"/>
    </location>
</feature>
<sequence length="636" mass="72023">MPELATWKDLPVEVVDEIIAHCDTPTLLTLSYLNSQLNTLALELLFKRENVTSPKQGYLVSRLAKPEIVPALNAALWLRNLPHVTYYLNPDVKRLFSEVRGLERVIGRCQVNDRLDLYFSSVDRWFGDTGLRRRSGEQIWIEPELWENIFVRLLETALKKGCRSLRVEGAHTMELYYLGDEGGKNSQRNLNADQVESSLPSAHTSPLPPKLLVPSSPVQLFEAPPSKPPSVSNRPSPKKRLVRWVWKRLGLNRSSLKPSGAGGSALSVPVIQVTPPKELVVTPLESKDKPVPVECSTVTSFQTSNPCLRTLNLRSSMMLQPLFLPHTLSLIQAHSSTLARLELVSIKAPEKMWTTLFQSIDLPALWRFVYLYDTLIVEEPLVTPTLLLEFFQRHPSLRIIELYGVQVGDQDKSTEVEFPSVVEGVLPNLEQLDAHPKVVSWLLQWPKACPKLNHVCLTSEYTASRVPTINSHLNPYKAFDTGLLALSTLLTPDTPFPPGLDHIYTPVDLRPIDLQLKFSTEIMLLEWFLSHAPTHELDQGPSVLRLLKNVRKLIISAHYHTPFDFGHKQAIPRFLGMLPCLKELELIELPHPEQVQDPAFIEDVKMKAKELERFVIGRNVVWDLNGFEGSVDESWE</sequence>
<reference evidence="2 3" key="1">
    <citation type="journal article" date="2020" name="ISME J.">
        <title>Uncovering the hidden diversity of litter-decomposition mechanisms in mushroom-forming fungi.</title>
        <authorList>
            <person name="Floudas D."/>
            <person name="Bentzer J."/>
            <person name="Ahren D."/>
            <person name="Johansson T."/>
            <person name="Persson P."/>
            <person name="Tunlid A."/>
        </authorList>
    </citation>
    <scope>NUCLEOTIDE SEQUENCE [LARGE SCALE GENOMIC DNA]</scope>
    <source>
        <strain evidence="2 3">CBS 146.42</strain>
    </source>
</reference>
<proteinExistence type="predicted"/>
<accession>A0A8H5CZX0</accession>
<dbReference type="OrthoDB" id="2635672at2759"/>
<gene>
    <name evidence="2" type="ORF">D9756_008589</name>
</gene>
<dbReference type="EMBL" id="JAACJO010000014">
    <property type="protein sequence ID" value="KAF5350439.1"/>
    <property type="molecule type" value="Genomic_DNA"/>
</dbReference>